<protein>
    <recommendedName>
        <fullName evidence="1">N-acetyltransferase domain-containing protein</fullName>
    </recommendedName>
</protein>
<evidence type="ECO:0000313" key="3">
    <source>
        <dbReference type="Proteomes" id="UP000177798"/>
    </source>
</evidence>
<dbReference type="CDD" id="cd04301">
    <property type="entry name" value="NAT_SF"/>
    <property type="match status" value="1"/>
</dbReference>
<dbReference type="InterPro" id="IPR016181">
    <property type="entry name" value="Acyl_CoA_acyltransferase"/>
</dbReference>
<dbReference type="InterPro" id="IPR052523">
    <property type="entry name" value="Trichothecene_AcTrans"/>
</dbReference>
<name>A0A1D9QCL3_SCLS1</name>
<sequence>MATSPPKPTAKSRIREAEPKDINAITTAMITSLSSDAMWRYRFAHRDKYPEDLLKYARLYIELLVSGSFPDYATLIVEVEEDSVWNTAAFSIWDISYENKRVYTAKGETYTSQSPNEAMEAAGVKTRRDTDPIYDAVFLKVMSDARKDFAAMFEGNEIYLSLICTHPDFRRRGYASQLLKWGIERAERDNAPLVLGASPMGEPTYLAAGFEELERVDVVVEGDYEKQEVVKMVYRPRK</sequence>
<evidence type="ECO:0000313" key="2">
    <source>
        <dbReference type="EMBL" id="APA12690.1"/>
    </source>
</evidence>
<evidence type="ECO:0000259" key="1">
    <source>
        <dbReference type="PROSITE" id="PS51186"/>
    </source>
</evidence>
<dbReference type="GO" id="GO:0016747">
    <property type="term" value="F:acyltransferase activity, transferring groups other than amino-acyl groups"/>
    <property type="evidence" value="ECO:0007669"/>
    <property type="project" value="InterPro"/>
</dbReference>
<dbReference type="SUPFAM" id="SSF55729">
    <property type="entry name" value="Acyl-CoA N-acyltransferases (Nat)"/>
    <property type="match status" value="1"/>
</dbReference>
<dbReference type="InterPro" id="IPR000182">
    <property type="entry name" value="GNAT_dom"/>
</dbReference>
<dbReference type="AlphaFoldDB" id="A0A1D9QCL3"/>
<dbReference type="VEuPathDB" id="FungiDB:sscle_09g074600"/>
<dbReference type="Gene3D" id="3.40.630.30">
    <property type="match status" value="1"/>
</dbReference>
<dbReference type="PANTHER" id="PTHR42791">
    <property type="entry name" value="GNAT FAMILY ACETYLTRANSFERASE"/>
    <property type="match status" value="1"/>
</dbReference>
<proteinExistence type="predicted"/>
<dbReference type="PANTHER" id="PTHR42791:SF2">
    <property type="entry name" value="N-ACETYLTRANSFERASE DOMAIN-CONTAINING PROTEIN"/>
    <property type="match status" value="1"/>
</dbReference>
<feature type="domain" description="N-acetyltransferase" evidence="1">
    <location>
        <begin position="90"/>
        <end position="236"/>
    </location>
</feature>
<reference evidence="3" key="1">
    <citation type="journal article" date="2017" name="Genome Biol. Evol.">
        <title>The complete genome sequence of the phytopathogenic fungus Sclerotinia sclerotiorum reveals insights into the genome architecture of broad host range pathogens.</title>
        <authorList>
            <person name="Derbyshire M."/>
            <person name="Denton-Giles M."/>
            <person name="Hegedus D."/>
            <person name="Seifbarghy S."/>
            <person name="Rollins J."/>
            <person name="van Kan J."/>
            <person name="Seidl M.F."/>
            <person name="Faino L."/>
            <person name="Mbengue M."/>
            <person name="Navaud O."/>
            <person name="Raffaele S."/>
            <person name="Hammond-Kosack K."/>
            <person name="Heard S."/>
            <person name="Oliver R."/>
        </authorList>
    </citation>
    <scope>NUCLEOTIDE SEQUENCE [LARGE SCALE GENOMIC DNA]</scope>
    <source>
        <strain evidence="3">ATCC 18683 / 1980 / Ss-1</strain>
    </source>
</reference>
<dbReference type="Proteomes" id="UP000177798">
    <property type="component" value="Chromosome 9"/>
</dbReference>
<dbReference type="EMBL" id="CP017822">
    <property type="protein sequence ID" value="APA12690.1"/>
    <property type="molecule type" value="Genomic_DNA"/>
</dbReference>
<dbReference type="Pfam" id="PF13673">
    <property type="entry name" value="Acetyltransf_10"/>
    <property type="match status" value="1"/>
</dbReference>
<gene>
    <name evidence="2" type="ORF">sscle_09g074600</name>
</gene>
<dbReference type="PROSITE" id="PS51186">
    <property type="entry name" value="GNAT"/>
    <property type="match status" value="1"/>
</dbReference>
<accession>A0A1D9QCL3</accession>
<dbReference type="OrthoDB" id="4738875at2759"/>
<organism evidence="2 3">
    <name type="scientific">Sclerotinia sclerotiorum (strain ATCC 18683 / 1980 / Ss-1)</name>
    <name type="common">White mold</name>
    <name type="synonym">Whetzelinia sclerotiorum</name>
    <dbReference type="NCBI Taxonomy" id="665079"/>
    <lineage>
        <taxon>Eukaryota</taxon>
        <taxon>Fungi</taxon>
        <taxon>Dikarya</taxon>
        <taxon>Ascomycota</taxon>
        <taxon>Pezizomycotina</taxon>
        <taxon>Leotiomycetes</taxon>
        <taxon>Helotiales</taxon>
        <taxon>Sclerotiniaceae</taxon>
        <taxon>Sclerotinia</taxon>
    </lineage>
</organism>